<dbReference type="EMBL" id="VZRP01005286">
    <property type="protein sequence ID" value="NWV61644.1"/>
    <property type="molecule type" value="Genomic_DNA"/>
</dbReference>
<accession>A0A7K6GEN1</accession>
<feature type="non-terminal residue" evidence="5">
    <location>
        <position position="1"/>
    </location>
</feature>
<dbReference type="GO" id="GO:0006508">
    <property type="term" value="P:proteolysis"/>
    <property type="evidence" value="ECO:0007669"/>
    <property type="project" value="UniProtKB-KW"/>
</dbReference>
<dbReference type="Pfam" id="PF00692">
    <property type="entry name" value="dUTPase"/>
    <property type="match status" value="1"/>
</dbReference>
<dbReference type="InterPro" id="IPR033704">
    <property type="entry name" value="dUTPase_trimeric"/>
</dbReference>
<dbReference type="InterPro" id="IPR036157">
    <property type="entry name" value="dUTPase-like_sf"/>
</dbReference>
<dbReference type="PANTHER" id="PTHR19422:SF123">
    <property type="entry name" value="RT1 CLASS I, LOCUS CE15"/>
    <property type="match status" value="1"/>
</dbReference>
<dbReference type="PROSITE" id="PS50175">
    <property type="entry name" value="ASP_PROT_RETROV"/>
    <property type="match status" value="1"/>
</dbReference>
<dbReference type="Gene3D" id="2.70.40.10">
    <property type="match status" value="1"/>
</dbReference>
<dbReference type="Gene3D" id="1.10.375.10">
    <property type="entry name" value="Human Immunodeficiency Virus Type 1 Capsid Protein"/>
    <property type="match status" value="1"/>
</dbReference>
<dbReference type="GO" id="GO:0016032">
    <property type="term" value="P:viral process"/>
    <property type="evidence" value="ECO:0007669"/>
    <property type="project" value="InterPro"/>
</dbReference>
<name>A0A7K6GEN1_9PASS</name>
<keyword evidence="6" id="KW-1185">Reference proteome</keyword>
<sequence>QLRSTVNQFGVTSELVKQMLDYLWTTQVLLPADCRGIAKLIFSQHQQFSLQPATRGSLGMDLAAAVETVLLTTQPHKISTKVKGPILIQGQAVGALVLGRSSASMMGLFVLPGVIDADYTGEIMIMAYTPFPSVKIQKGQRIAQVVPLEQMTKSINPAKDTSREEGSFGSTGGLTLLTLNLYDRPKRKVMLTYQEEEHVLSGLLDIGADSSIVSPHHWPAHWPVQAATTMVTGVGGMTLAS</sequence>
<evidence type="ECO:0000259" key="4">
    <source>
        <dbReference type="PROSITE" id="PS50175"/>
    </source>
</evidence>
<keyword evidence="1" id="KW-0645">Protease</keyword>
<dbReference type="SUPFAM" id="SSF50630">
    <property type="entry name" value="Acid proteases"/>
    <property type="match status" value="1"/>
</dbReference>
<dbReference type="SUPFAM" id="SSF51283">
    <property type="entry name" value="dUTPase-like"/>
    <property type="match status" value="1"/>
</dbReference>
<dbReference type="CDD" id="cd07557">
    <property type="entry name" value="trimeric_dUTPase"/>
    <property type="match status" value="1"/>
</dbReference>
<dbReference type="InterPro" id="IPR018061">
    <property type="entry name" value="Retropepsins"/>
</dbReference>
<evidence type="ECO:0000256" key="1">
    <source>
        <dbReference type="ARBA" id="ARBA00022670"/>
    </source>
</evidence>
<dbReference type="InterPro" id="IPR029054">
    <property type="entry name" value="dUTPase-like"/>
</dbReference>
<dbReference type="Proteomes" id="UP000564407">
    <property type="component" value="Unassembled WGS sequence"/>
</dbReference>
<gene>
    <name evidence="5" type="primary">Ervk9_1</name>
    <name evidence="5" type="ORF">MALELE_R10749</name>
</gene>
<dbReference type="InterPro" id="IPR051592">
    <property type="entry name" value="HERV-K_Pro_peptidase_A2"/>
</dbReference>
<evidence type="ECO:0000313" key="6">
    <source>
        <dbReference type="Proteomes" id="UP000564407"/>
    </source>
</evidence>
<dbReference type="Pfam" id="PF00077">
    <property type="entry name" value="RVP"/>
    <property type="match status" value="1"/>
</dbReference>
<dbReference type="InterPro" id="IPR008919">
    <property type="entry name" value="Retrov_capsid_N"/>
</dbReference>
<evidence type="ECO:0000313" key="5">
    <source>
        <dbReference type="EMBL" id="NWV61644.1"/>
    </source>
</evidence>
<comment type="caution">
    <text evidence="5">The sequence shown here is derived from an EMBL/GenBank/DDBJ whole genome shotgun (WGS) entry which is preliminary data.</text>
</comment>
<keyword evidence="3" id="KW-0378">Hydrolase</keyword>
<dbReference type="GO" id="GO:0004190">
    <property type="term" value="F:aspartic-type endopeptidase activity"/>
    <property type="evidence" value="ECO:0007669"/>
    <property type="project" value="UniProtKB-KW"/>
</dbReference>
<dbReference type="Pfam" id="PF00607">
    <property type="entry name" value="Gag_p24"/>
    <property type="match status" value="1"/>
</dbReference>
<dbReference type="InterPro" id="IPR001995">
    <property type="entry name" value="Peptidase_A2_cat"/>
</dbReference>
<reference evidence="5 6" key="1">
    <citation type="submission" date="2019-09" db="EMBL/GenBank/DDBJ databases">
        <title>Bird 10,000 Genomes (B10K) Project - Family phase.</title>
        <authorList>
            <person name="Zhang G."/>
        </authorList>
    </citation>
    <scope>NUCLEOTIDE SEQUENCE [LARGE SCALE GENOMIC DNA]</scope>
    <source>
        <strain evidence="5">B10K-DU-029-44</strain>
        <tissue evidence="5">Heart</tissue>
    </source>
</reference>
<dbReference type="InterPro" id="IPR021109">
    <property type="entry name" value="Peptidase_aspartic_dom_sf"/>
</dbReference>
<organism evidence="5 6">
    <name type="scientific">Malurus elegans</name>
    <name type="common">Red-winged fairywren</name>
    <dbReference type="NCBI Taxonomy" id="720584"/>
    <lineage>
        <taxon>Eukaryota</taxon>
        <taxon>Metazoa</taxon>
        <taxon>Chordata</taxon>
        <taxon>Craniata</taxon>
        <taxon>Vertebrata</taxon>
        <taxon>Euteleostomi</taxon>
        <taxon>Archelosauria</taxon>
        <taxon>Archosauria</taxon>
        <taxon>Dinosauria</taxon>
        <taxon>Saurischia</taxon>
        <taxon>Theropoda</taxon>
        <taxon>Coelurosauria</taxon>
        <taxon>Aves</taxon>
        <taxon>Neognathae</taxon>
        <taxon>Neoaves</taxon>
        <taxon>Telluraves</taxon>
        <taxon>Australaves</taxon>
        <taxon>Passeriformes</taxon>
        <taxon>Meliphagoidea</taxon>
        <taxon>Maluridae</taxon>
        <taxon>Malurus</taxon>
    </lineage>
</organism>
<dbReference type="PANTHER" id="PTHR19422">
    <property type="entry name" value="GAG RETROVIRAL POLYPROTEIN"/>
    <property type="match status" value="1"/>
</dbReference>
<evidence type="ECO:0000256" key="3">
    <source>
        <dbReference type="ARBA" id="ARBA00022801"/>
    </source>
</evidence>
<evidence type="ECO:0000256" key="2">
    <source>
        <dbReference type="ARBA" id="ARBA00022750"/>
    </source>
</evidence>
<dbReference type="Gene3D" id="2.40.70.10">
    <property type="entry name" value="Acid Proteases"/>
    <property type="match status" value="1"/>
</dbReference>
<keyword evidence="2" id="KW-0064">Aspartyl protease</keyword>
<dbReference type="AlphaFoldDB" id="A0A7K6GEN1"/>
<protein>
    <submittedName>
        <fullName evidence="5">POK9 protein</fullName>
    </submittedName>
</protein>
<feature type="non-terminal residue" evidence="5">
    <location>
        <position position="241"/>
    </location>
</feature>
<proteinExistence type="predicted"/>
<feature type="domain" description="Peptidase A2" evidence="4">
    <location>
        <begin position="200"/>
        <end position="241"/>
    </location>
</feature>